<feature type="transmembrane region" description="Helical" evidence="4">
    <location>
        <begin position="351"/>
        <end position="371"/>
    </location>
</feature>
<dbReference type="Pfam" id="PF07690">
    <property type="entry name" value="MFS_1"/>
    <property type="match status" value="1"/>
</dbReference>
<feature type="transmembrane region" description="Helical" evidence="4">
    <location>
        <begin position="269"/>
        <end position="287"/>
    </location>
</feature>
<keyword evidence="1 4" id="KW-0812">Transmembrane</keyword>
<feature type="transmembrane region" description="Helical" evidence="4">
    <location>
        <begin position="242"/>
        <end position="260"/>
    </location>
</feature>
<feature type="transmembrane region" description="Helical" evidence="4">
    <location>
        <begin position="293"/>
        <end position="313"/>
    </location>
</feature>
<evidence type="ECO:0000313" key="7">
    <source>
        <dbReference type="Proteomes" id="UP000580839"/>
    </source>
</evidence>
<accession>A0A849SFV9</accession>
<reference evidence="6 7" key="1">
    <citation type="submission" date="2020-04" db="EMBL/GenBank/DDBJ databases">
        <title>Metagenomic profiling of ammonia- and methane-oxidizing microorganisms in a Dutch drinking water treatment plant.</title>
        <authorList>
            <person name="Poghosyan L."/>
            <person name="Leucker S."/>
        </authorList>
    </citation>
    <scope>NUCLEOTIDE SEQUENCE [LARGE SCALE GENOMIC DNA]</scope>
    <source>
        <strain evidence="6">S-RSF-IL-03</strain>
    </source>
</reference>
<dbReference type="PROSITE" id="PS50850">
    <property type="entry name" value="MFS"/>
    <property type="match status" value="1"/>
</dbReference>
<dbReference type="Gene3D" id="1.20.1250.20">
    <property type="entry name" value="MFS general substrate transporter like domains"/>
    <property type="match status" value="1"/>
</dbReference>
<name>A0A849SFV9_UNCEI</name>
<keyword evidence="2 4" id="KW-1133">Transmembrane helix</keyword>
<dbReference type="PANTHER" id="PTHR43129:SF1">
    <property type="entry name" value="FOSMIDOMYCIN RESISTANCE PROTEIN"/>
    <property type="match status" value="1"/>
</dbReference>
<feature type="transmembrane region" description="Helical" evidence="4">
    <location>
        <begin position="325"/>
        <end position="345"/>
    </location>
</feature>
<dbReference type="AlphaFoldDB" id="A0A849SFV9"/>
<dbReference type="EMBL" id="JABFRW010000103">
    <property type="protein sequence ID" value="NOT34242.1"/>
    <property type="molecule type" value="Genomic_DNA"/>
</dbReference>
<comment type="caution">
    <text evidence="6">The sequence shown here is derived from an EMBL/GenBank/DDBJ whole genome shotgun (WGS) entry which is preliminary data.</text>
</comment>
<evidence type="ECO:0000256" key="3">
    <source>
        <dbReference type="ARBA" id="ARBA00023136"/>
    </source>
</evidence>
<feature type="transmembrane region" description="Helical" evidence="4">
    <location>
        <begin position="97"/>
        <end position="120"/>
    </location>
</feature>
<feature type="transmembrane region" description="Helical" evidence="4">
    <location>
        <begin position="132"/>
        <end position="155"/>
    </location>
</feature>
<feature type="transmembrane region" description="Helical" evidence="4">
    <location>
        <begin position="200"/>
        <end position="222"/>
    </location>
</feature>
<feature type="transmembrane region" description="Helical" evidence="4">
    <location>
        <begin position="161"/>
        <end position="179"/>
    </location>
</feature>
<evidence type="ECO:0000256" key="2">
    <source>
        <dbReference type="ARBA" id="ARBA00022989"/>
    </source>
</evidence>
<dbReference type="Proteomes" id="UP000580839">
    <property type="component" value="Unassembled WGS sequence"/>
</dbReference>
<dbReference type="GO" id="GO:0022857">
    <property type="term" value="F:transmembrane transporter activity"/>
    <property type="evidence" value="ECO:0007669"/>
    <property type="project" value="InterPro"/>
</dbReference>
<protein>
    <submittedName>
        <fullName evidence="6">MFS transporter</fullName>
    </submittedName>
</protein>
<dbReference type="InterPro" id="IPR011701">
    <property type="entry name" value="MFS"/>
</dbReference>
<proteinExistence type="predicted"/>
<dbReference type="InterPro" id="IPR020846">
    <property type="entry name" value="MFS_dom"/>
</dbReference>
<dbReference type="SUPFAM" id="SSF103473">
    <property type="entry name" value="MFS general substrate transporter"/>
    <property type="match status" value="1"/>
</dbReference>
<dbReference type="PANTHER" id="PTHR43129">
    <property type="entry name" value="FOSMIDOMYCIN RESISTANCE PROTEIN"/>
    <property type="match status" value="1"/>
</dbReference>
<evidence type="ECO:0000259" key="5">
    <source>
        <dbReference type="PROSITE" id="PS50850"/>
    </source>
</evidence>
<feature type="transmembrane region" description="Helical" evidence="4">
    <location>
        <begin position="38"/>
        <end position="60"/>
    </location>
</feature>
<feature type="domain" description="Major facilitator superfamily (MFS) profile" evidence="5">
    <location>
        <begin position="7"/>
        <end position="379"/>
    </location>
</feature>
<organism evidence="6 7">
    <name type="scientific">Eiseniibacteriota bacterium</name>
    <dbReference type="NCBI Taxonomy" id="2212470"/>
    <lineage>
        <taxon>Bacteria</taxon>
        <taxon>Candidatus Eiseniibacteriota</taxon>
    </lineage>
</organism>
<feature type="transmembrane region" description="Helical" evidence="4">
    <location>
        <begin position="72"/>
        <end position="91"/>
    </location>
</feature>
<gene>
    <name evidence="6" type="ORF">HOP12_08750</name>
</gene>
<keyword evidence="3 4" id="KW-0472">Membrane</keyword>
<evidence type="ECO:0000256" key="4">
    <source>
        <dbReference type="SAM" id="Phobius"/>
    </source>
</evidence>
<dbReference type="CDD" id="cd17478">
    <property type="entry name" value="MFS_FsR"/>
    <property type="match status" value="1"/>
</dbReference>
<dbReference type="InterPro" id="IPR036259">
    <property type="entry name" value="MFS_trans_sf"/>
</dbReference>
<sequence>MRHLSPRLWMLAIAHFTIDAYSSFFSPLLPLLVHKLDLNLGLVGGLVAIASLASSFSQPLFGWLSDRVRRPWFLALGPPVAALFMSGIGLAPTYWALVGLLVLAGFGVAAFHPQAAVLAGESSPRRGLAMSVFVTGGTLGFSIGPLIAVTLVSRFGLERTWIAIGPGLVMGVLLTVWALKLPPHAIARRERPDVRELRPHLRPLTLLYFATVCRSAVSYGFMTFLPLYLTGRGASLEHAGRLVSLYLVLGASGGLLGGWLSDRWGGRRVVTSSFLLAAPLYMAFLAVPLPYGLVPLVVGSFVLQASLPVNVVLGQQLSPRHSSAISSLLMGAAWGVGALLIGPIGVLADHYGLRAGLLALSVLLVVGWLLANALPRLAPPATVRASSGPATAS</sequence>
<evidence type="ECO:0000313" key="6">
    <source>
        <dbReference type="EMBL" id="NOT34242.1"/>
    </source>
</evidence>
<evidence type="ECO:0000256" key="1">
    <source>
        <dbReference type="ARBA" id="ARBA00022692"/>
    </source>
</evidence>
<dbReference type="GO" id="GO:0005886">
    <property type="term" value="C:plasma membrane"/>
    <property type="evidence" value="ECO:0007669"/>
    <property type="project" value="TreeGrafter"/>
</dbReference>